<evidence type="ECO:0000313" key="2">
    <source>
        <dbReference type="EMBL" id="PIR84520.1"/>
    </source>
</evidence>
<sequence>MEDTKPSRRSRIVAIAITVTGIIFFASVLASAFAASLEDVADVADMVRTADNRRDVAVETPNTGKQPALEAVFDYERMRYVVAVSNDGALLPVIWIKVTRNPRVRIPRDSGWLEDQNLDGILDRGLDYFDYANYIRRFENWSRDDELWQAWYDKAVTALTVASREQKRRNRR</sequence>
<comment type="caution">
    <text evidence="2">The sequence shown here is derived from an EMBL/GenBank/DDBJ whole genome shotgun (WGS) entry which is preliminary data.</text>
</comment>
<evidence type="ECO:0000256" key="1">
    <source>
        <dbReference type="SAM" id="Phobius"/>
    </source>
</evidence>
<reference evidence="3" key="1">
    <citation type="submission" date="2017-09" db="EMBL/GenBank/DDBJ databases">
        <title>Depth-based differentiation of microbial function through sediment-hosted aquifers and enrichment of novel symbionts in the deep terrestrial subsurface.</title>
        <authorList>
            <person name="Probst A.J."/>
            <person name="Ladd B."/>
            <person name="Jarett J.K."/>
            <person name="Geller-Mcgrath D.E."/>
            <person name="Sieber C.M.K."/>
            <person name="Emerson J.B."/>
            <person name="Anantharaman K."/>
            <person name="Thomas B.C."/>
            <person name="Malmstrom R."/>
            <person name="Stieglmeier M."/>
            <person name="Klingl A."/>
            <person name="Woyke T."/>
            <person name="Ryan C.M."/>
            <person name="Banfield J.F."/>
        </authorList>
    </citation>
    <scope>NUCLEOTIDE SEQUENCE [LARGE SCALE GENOMIC DNA]</scope>
</reference>
<proteinExistence type="predicted"/>
<name>A0A2H0UDT9_9BACT</name>
<keyword evidence="1" id="KW-1133">Transmembrane helix</keyword>
<dbReference type="EMBL" id="PFBI01000006">
    <property type="protein sequence ID" value="PIR84520.1"/>
    <property type="molecule type" value="Genomic_DNA"/>
</dbReference>
<keyword evidence="1" id="KW-0812">Transmembrane</keyword>
<evidence type="ECO:0000313" key="3">
    <source>
        <dbReference type="Proteomes" id="UP000229344"/>
    </source>
</evidence>
<accession>A0A2H0UDT9</accession>
<protein>
    <submittedName>
        <fullName evidence="2">Uncharacterized protein</fullName>
    </submittedName>
</protein>
<organism evidence="2 3">
    <name type="scientific">Candidatus Kaiserbacteria bacterium CG10_big_fil_rev_8_21_14_0_10_47_16</name>
    <dbReference type="NCBI Taxonomy" id="1974608"/>
    <lineage>
        <taxon>Bacteria</taxon>
        <taxon>Candidatus Kaiseribacteriota</taxon>
    </lineage>
</organism>
<dbReference type="AlphaFoldDB" id="A0A2H0UDT9"/>
<dbReference type="Proteomes" id="UP000229344">
    <property type="component" value="Unassembled WGS sequence"/>
</dbReference>
<feature type="transmembrane region" description="Helical" evidence="1">
    <location>
        <begin position="12"/>
        <end position="37"/>
    </location>
</feature>
<keyword evidence="1" id="KW-0472">Membrane</keyword>
<gene>
    <name evidence="2" type="ORF">COU16_03005</name>
</gene>